<organism evidence="1 2">
    <name type="scientific">Micromonospora matsumotoense</name>
    <dbReference type="NCBI Taxonomy" id="121616"/>
    <lineage>
        <taxon>Bacteria</taxon>
        <taxon>Bacillati</taxon>
        <taxon>Actinomycetota</taxon>
        <taxon>Actinomycetes</taxon>
        <taxon>Micromonosporales</taxon>
        <taxon>Micromonosporaceae</taxon>
        <taxon>Micromonospora</taxon>
    </lineage>
</organism>
<dbReference type="RefSeq" id="WP_091241357.1">
    <property type="nucleotide sequence ID" value="NZ_FMCU01000003.1"/>
</dbReference>
<name>A0A1C4W6P3_9ACTN</name>
<dbReference type="STRING" id="121616.GA0070216_103123"/>
<reference evidence="2" key="1">
    <citation type="submission" date="2016-06" db="EMBL/GenBank/DDBJ databases">
        <authorList>
            <person name="Varghese N."/>
            <person name="Submissions Spin"/>
        </authorList>
    </citation>
    <scope>NUCLEOTIDE SEQUENCE [LARGE SCALE GENOMIC DNA]</scope>
    <source>
        <strain evidence="2">DSM 44100</strain>
    </source>
</reference>
<accession>A0A1C4W6P3</accession>
<dbReference type="OrthoDB" id="275232at2"/>
<dbReference type="EMBL" id="FMCU01000003">
    <property type="protein sequence ID" value="SCE91833.1"/>
    <property type="molecule type" value="Genomic_DNA"/>
</dbReference>
<sequence length="256" mass="27969">MNEDPVWDEADDLFAAVHRMLLRLAGRLPDEVVAQLREFLGNGDLRHLPDAVSVATVQYAVAVPAADKELLARILLALGVPGGEPERYDEIPVADEVPPLGAFRFLPVPTAVAERAGDRLPVPLDLTGGGDPEDLTVLPARLGQLADLAYELTDRIDDRWMDNVSRHPGVRRIWRAWRLDAESPPAQRRVCLAELGPGVRAWDITHDAQRALADKGEQAPQVETFWAGEPLPPYHRAALAGAALLWTPPAAVPERG</sequence>
<dbReference type="AlphaFoldDB" id="A0A1C4W6P3"/>
<gene>
    <name evidence="1" type="ORF">GA0070216_103123</name>
</gene>
<proteinExistence type="predicted"/>
<keyword evidence="2" id="KW-1185">Reference proteome</keyword>
<dbReference type="Proteomes" id="UP000198797">
    <property type="component" value="Unassembled WGS sequence"/>
</dbReference>
<evidence type="ECO:0000313" key="2">
    <source>
        <dbReference type="Proteomes" id="UP000198797"/>
    </source>
</evidence>
<evidence type="ECO:0000313" key="1">
    <source>
        <dbReference type="EMBL" id="SCE91833.1"/>
    </source>
</evidence>
<protein>
    <submittedName>
        <fullName evidence="1">Uncharacterized protein</fullName>
    </submittedName>
</protein>